<dbReference type="SUPFAM" id="SSF53067">
    <property type="entry name" value="Actin-like ATPase domain"/>
    <property type="match status" value="1"/>
</dbReference>
<keyword evidence="3" id="KW-1185">Reference proteome</keyword>
<sequence length="223" mass="21671">MLLAIEGALARCSVALLHQGSVLAEASAEAARGHPSLLPRFAAEVLAAGGVAASALDAVAVGVGPGGFTGLRAAIALAEGIARAAGRPLLVGVTTGEALLAALPPVQRGARSVWAAVDNRRGRAVIERFASGACVPEPPEVVALDALPGAAGPVLVLGDAAEAVAAALRAAGTEAEARPGLPSAAPLGAVAALRLAGRIPQRGAAPLYAEPPAVSTPAARVCA</sequence>
<organism evidence="2 3">
    <name type="scientific">Neoroseomonas alkaliterrae</name>
    <dbReference type="NCBI Taxonomy" id="1452450"/>
    <lineage>
        <taxon>Bacteria</taxon>
        <taxon>Pseudomonadati</taxon>
        <taxon>Pseudomonadota</taxon>
        <taxon>Alphaproteobacteria</taxon>
        <taxon>Acetobacterales</taxon>
        <taxon>Acetobacteraceae</taxon>
        <taxon>Neoroseomonas</taxon>
    </lineage>
</organism>
<dbReference type="Proteomes" id="UP000562254">
    <property type="component" value="Unassembled WGS sequence"/>
</dbReference>
<dbReference type="Gene3D" id="3.30.420.40">
    <property type="match status" value="2"/>
</dbReference>
<dbReference type="RefSeq" id="WP_184487070.1">
    <property type="nucleotide sequence ID" value="NZ_JACIJE010000015.1"/>
</dbReference>
<evidence type="ECO:0000259" key="1">
    <source>
        <dbReference type="Pfam" id="PF00814"/>
    </source>
</evidence>
<reference evidence="2 3" key="1">
    <citation type="submission" date="2020-08" db="EMBL/GenBank/DDBJ databases">
        <title>Genomic Encyclopedia of Type Strains, Phase IV (KMG-IV): sequencing the most valuable type-strain genomes for metagenomic binning, comparative biology and taxonomic classification.</title>
        <authorList>
            <person name="Goeker M."/>
        </authorList>
    </citation>
    <scope>NUCLEOTIDE SEQUENCE [LARGE SCALE GENOMIC DNA]</scope>
    <source>
        <strain evidence="2 3">DSM 25895</strain>
    </source>
</reference>
<dbReference type="GO" id="GO:0002949">
    <property type="term" value="P:tRNA threonylcarbamoyladenosine modification"/>
    <property type="evidence" value="ECO:0007669"/>
    <property type="project" value="InterPro"/>
</dbReference>
<dbReference type="InterPro" id="IPR043129">
    <property type="entry name" value="ATPase_NBD"/>
</dbReference>
<dbReference type="InterPro" id="IPR022496">
    <property type="entry name" value="T6A_TsaB"/>
</dbReference>
<dbReference type="NCBIfam" id="TIGR03725">
    <property type="entry name" value="T6A_YeaZ"/>
    <property type="match status" value="1"/>
</dbReference>
<dbReference type="AlphaFoldDB" id="A0A840XSZ8"/>
<dbReference type="EMBL" id="JACIJE010000015">
    <property type="protein sequence ID" value="MBB5691675.1"/>
    <property type="molecule type" value="Genomic_DNA"/>
</dbReference>
<comment type="caution">
    <text evidence="2">The sequence shown here is derived from an EMBL/GenBank/DDBJ whole genome shotgun (WGS) entry which is preliminary data.</text>
</comment>
<gene>
    <name evidence="2" type="ORF">FHS88_003836</name>
</gene>
<feature type="domain" description="Gcp-like" evidence="1">
    <location>
        <begin position="29"/>
        <end position="104"/>
    </location>
</feature>
<name>A0A840XSZ8_9PROT</name>
<accession>A0A840XSZ8</accession>
<protein>
    <submittedName>
        <fullName evidence="2">tRNA threonylcarbamoyladenosine biosynthesis protein TsaB</fullName>
    </submittedName>
</protein>
<evidence type="ECO:0000313" key="2">
    <source>
        <dbReference type="EMBL" id="MBB5691675.1"/>
    </source>
</evidence>
<dbReference type="InterPro" id="IPR000905">
    <property type="entry name" value="Gcp-like_dom"/>
</dbReference>
<dbReference type="Pfam" id="PF00814">
    <property type="entry name" value="TsaD"/>
    <property type="match status" value="1"/>
</dbReference>
<proteinExistence type="predicted"/>
<evidence type="ECO:0000313" key="3">
    <source>
        <dbReference type="Proteomes" id="UP000562254"/>
    </source>
</evidence>